<keyword evidence="3" id="KW-1185">Reference proteome</keyword>
<evidence type="ECO:0000256" key="1">
    <source>
        <dbReference type="SAM" id="Phobius"/>
    </source>
</evidence>
<gene>
    <name evidence="2" type="ORF">M3P19_15640</name>
</gene>
<keyword evidence="1" id="KW-0472">Membrane</keyword>
<reference evidence="2 3" key="1">
    <citation type="submission" date="2022-05" db="EMBL/GenBank/DDBJ databases">
        <authorList>
            <person name="Park J.-S."/>
        </authorList>
    </citation>
    <scope>NUCLEOTIDE SEQUENCE [LARGE SCALE GENOMIC DNA]</scope>
    <source>
        <strain evidence="2 3">2012CJ35-5</strain>
    </source>
</reference>
<evidence type="ECO:0000313" key="3">
    <source>
        <dbReference type="Proteomes" id="UP001203607"/>
    </source>
</evidence>
<dbReference type="EMBL" id="JAMFMA010000004">
    <property type="protein sequence ID" value="MCL6275447.1"/>
    <property type="molecule type" value="Genomic_DNA"/>
</dbReference>
<proteinExistence type="predicted"/>
<dbReference type="RefSeq" id="WP_249658631.1">
    <property type="nucleotide sequence ID" value="NZ_JAMFMA010000004.1"/>
</dbReference>
<feature type="transmembrane region" description="Helical" evidence="1">
    <location>
        <begin position="12"/>
        <end position="31"/>
    </location>
</feature>
<keyword evidence="1" id="KW-0812">Transmembrane</keyword>
<sequence length="415" mass="45520">MRKIKAGALQFVLFVGAIVAVLLMAFVLISYTQVLFKKKADVTVELVQAAQEGLDASFTAEFTEGESVEHNISKSTDITVSVTKSYWGLLEIRNAAAKKGALEFNKLGFVGKTILERPVLYLKENQRPMVIAGDARIRGDVQLPKRGIKRGNIRGQGYSGSQLVYGKQTRSTESLPLLDNAIQKQLDLYAQNRLEAQGKSIRLKRGLILAQSFEDPIKIINGSEVNLEDVKLSGHILVRASHKIVVSTTSQLHDVVLMAPKIEIKDNVTGNFQAIASQEIRVGKGCLLEYPSVLVISETVAANESRNPNLIIARRSEVRGSVIYQSNLEPIRTKANIYIGEDAVVLGEVMCSGNLEVKGKIHGSASTDAFVAMENGNAYQNYLFNGRLDGTALPLAYAGFSYSGEKPNQIMKWLY</sequence>
<name>A0ABT0PVM8_9FLAO</name>
<comment type="caution">
    <text evidence="2">The sequence shown here is derived from an EMBL/GenBank/DDBJ whole genome shotgun (WGS) entry which is preliminary data.</text>
</comment>
<evidence type="ECO:0000313" key="2">
    <source>
        <dbReference type="EMBL" id="MCL6275447.1"/>
    </source>
</evidence>
<dbReference type="Proteomes" id="UP001203607">
    <property type="component" value="Unassembled WGS sequence"/>
</dbReference>
<protein>
    <recommendedName>
        <fullName evidence="4">Polymer-forming cytoskeletal protein</fullName>
    </recommendedName>
</protein>
<accession>A0ABT0PVM8</accession>
<evidence type="ECO:0008006" key="4">
    <source>
        <dbReference type="Google" id="ProtNLM"/>
    </source>
</evidence>
<organism evidence="2 3">
    <name type="scientific">Flagellimonas spongiicola</name>
    <dbReference type="NCBI Taxonomy" id="2942208"/>
    <lineage>
        <taxon>Bacteria</taxon>
        <taxon>Pseudomonadati</taxon>
        <taxon>Bacteroidota</taxon>
        <taxon>Flavobacteriia</taxon>
        <taxon>Flavobacteriales</taxon>
        <taxon>Flavobacteriaceae</taxon>
        <taxon>Flagellimonas</taxon>
    </lineage>
</organism>
<keyword evidence="1" id="KW-1133">Transmembrane helix</keyword>